<evidence type="ECO:0000313" key="2">
    <source>
        <dbReference type="EMBL" id="OAD20400.1"/>
    </source>
</evidence>
<feature type="transmembrane region" description="Helical" evidence="1">
    <location>
        <begin position="32"/>
        <end position="51"/>
    </location>
</feature>
<dbReference type="AlphaFoldDB" id="A0A176RXC3"/>
<keyword evidence="1" id="KW-0472">Membrane</keyword>
<proteinExistence type="predicted"/>
<keyword evidence="3" id="KW-1185">Reference proteome</keyword>
<reference evidence="2 3" key="1">
    <citation type="submission" date="2016-05" db="EMBL/GenBank/DDBJ databases">
        <title>Single-cell genome of chain-forming Candidatus Thiomargarita nelsonii and comparison to other large sulfur-oxidizing bacteria.</title>
        <authorList>
            <person name="Winkel M."/>
            <person name="Salman V."/>
            <person name="Woyke T."/>
            <person name="Schulz-Vogt H."/>
            <person name="Richter M."/>
            <person name="Flood B."/>
            <person name="Bailey J."/>
            <person name="Amann R."/>
            <person name="Mussmann M."/>
        </authorList>
    </citation>
    <scope>NUCLEOTIDE SEQUENCE [LARGE SCALE GENOMIC DNA]</scope>
    <source>
        <strain evidence="2 3">THI036</strain>
    </source>
</reference>
<accession>A0A176RXC3</accession>
<sequence length="221" mass="25747">MEVVEVEVVVEEMEEMEEMEEVEEVTVARVCWVLHQGVWLMHLIIIGLVVMGCSKTDYDLKTTEKISWQSELNYVKTVRSVDQLLLRVTCQYIGKKPENPNSYLSSHNYTVIDTSFYKITFENLSQSDLVIESVRYHMKYGNIKGTSYYGSNAIRRSWGTNIIKSGASITRSNNMVWSSKTSNTLFKVYSLRLKNSKNLQGNQRSNSFKVEVPLRYRRYHR</sequence>
<dbReference type="EMBL" id="LUTY01002402">
    <property type="protein sequence ID" value="OAD20400.1"/>
    <property type="molecule type" value="Genomic_DNA"/>
</dbReference>
<keyword evidence="1" id="KW-1133">Transmembrane helix</keyword>
<evidence type="ECO:0000313" key="3">
    <source>
        <dbReference type="Proteomes" id="UP000076962"/>
    </source>
</evidence>
<organism evidence="2 3">
    <name type="scientific">Candidatus Thiomargarita nelsonii</name>
    <dbReference type="NCBI Taxonomy" id="1003181"/>
    <lineage>
        <taxon>Bacteria</taxon>
        <taxon>Pseudomonadati</taxon>
        <taxon>Pseudomonadota</taxon>
        <taxon>Gammaproteobacteria</taxon>
        <taxon>Thiotrichales</taxon>
        <taxon>Thiotrichaceae</taxon>
        <taxon>Thiomargarita</taxon>
    </lineage>
</organism>
<gene>
    <name evidence="2" type="ORF">THIOM_003898</name>
</gene>
<keyword evidence="1" id="KW-0812">Transmembrane</keyword>
<dbReference type="Proteomes" id="UP000076962">
    <property type="component" value="Unassembled WGS sequence"/>
</dbReference>
<protein>
    <submittedName>
        <fullName evidence="2">Uncharacterized protein</fullName>
    </submittedName>
</protein>
<comment type="caution">
    <text evidence="2">The sequence shown here is derived from an EMBL/GenBank/DDBJ whole genome shotgun (WGS) entry which is preliminary data.</text>
</comment>
<evidence type="ECO:0000256" key="1">
    <source>
        <dbReference type="SAM" id="Phobius"/>
    </source>
</evidence>
<name>A0A176RXC3_9GAMM</name>